<evidence type="ECO:0000313" key="2">
    <source>
        <dbReference type="Proteomes" id="UP001195769"/>
    </source>
</evidence>
<organism evidence="1 2">
    <name type="scientific">Suillus fuscotomentosus</name>
    <dbReference type="NCBI Taxonomy" id="1912939"/>
    <lineage>
        <taxon>Eukaryota</taxon>
        <taxon>Fungi</taxon>
        <taxon>Dikarya</taxon>
        <taxon>Basidiomycota</taxon>
        <taxon>Agaricomycotina</taxon>
        <taxon>Agaricomycetes</taxon>
        <taxon>Agaricomycetidae</taxon>
        <taxon>Boletales</taxon>
        <taxon>Suillineae</taxon>
        <taxon>Suillaceae</taxon>
        <taxon>Suillus</taxon>
    </lineage>
</organism>
<feature type="non-terminal residue" evidence="1">
    <location>
        <position position="70"/>
    </location>
</feature>
<accession>A0AAD4EB32</accession>
<keyword evidence="2" id="KW-1185">Reference proteome</keyword>
<dbReference type="EMBL" id="JABBWK010000014">
    <property type="protein sequence ID" value="KAG1903010.1"/>
    <property type="molecule type" value="Genomic_DNA"/>
</dbReference>
<feature type="non-terminal residue" evidence="1">
    <location>
        <position position="1"/>
    </location>
</feature>
<gene>
    <name evidence="1" type="ORF">F5891DRAFT_915420</name>
</gene>
<dbReference type="RefSeq" id="XP_041228585.1">
    <property type="nucleotide sequence ID" value="XM_041373696.1"/>
</dbReference>
<dbReference type="Proteomes" id="UP001195769">
    <property type="component" value="Unassembled WGS sequence"/>
</dbReference>
<dbReference type="GeneID" id="64667994"/>
<protein>
    <submittedName>
        <fullName evidence="1">Uncharacterized protein</fullName>
    </submittedName>
</protein>
<comment type="caution">
    <text evidence="1">The sequence shown here is derived from an EMBL/GenBank/DDBJ whole genome shotgun (WGS) entry which is preliminary data.</text>
</comment>
<dbReference type="AlphaFoldDB" id="A0AAD4EB32"/>
<sequence>LPDKATDLSYSSWKTLIPFLVEPHLKYLAQTLATALEITPKVISACATLSCPQKRTSIACLFFDSRFLIY</sequence>
<name>A0AAD4EB32_9AGAM</name>
<proteinExistence type="predicted"/>
<reference evidence="1" key="1">
    <citation type="journal article" date="2020" name="New Phytol.">
        <title>Comparative genomics reveals dynamic genome evolution in host specialist ectomycorrhizal fungi.</title>
        <authorList>
            <person name="Lofgren L.A."/>
            <person name="Nguyen N.H."/>
            <person name="Vilgalys R."/>
            <person name="Ruytinx J."/>
            <person name="Liao H.L."/>
            <person name="Branco S."/>
            <person name="Kuo A."/>
            <person name="LaButti K."/>
            <person name="Lipzen A."/>
            <person name="Andreopoulos W."/>
            <person name="Pangilinan J."/>
            <person name="Riley R."/>
            <person name="Hundley H."/>
            <person name="Na H."/>
            <person name="Barry K."/>
            <person name="Grigoriev I.V."/>
            <person name="Stajich J.E."/>
            <person name="Kennedy P.G."/>
        </authorList>
    </citation>
    <scope>NUCLEOTIDE SEQUENCE</scope>
    <source>
        <strain evidence="1">FC203</strain>
    </source>
</reference>
<evidence type="ECO:0000313" key="1">
    <source>
        <dbReference type="EMBL" id="KAG1903010.1"/>
    </source>
</evidence>